<organism evidence="1 2">
    <name type="scientific">Actinoallomurus vinaceus</name>
    <dbReference type="NCBI Taxonomy" id="1080074"/>
    <lineage>
        <taxon>Bacteria</taxon>
        <taxon>Bacillati</taxon>
        <taxon>Actinomycetota</taxon>
        <taxon>Actinomycetes</taxon>
        <taxon>Streptosporangiales</taxon>
        <taxon>Thermomonosporaceae</taxon>
        <taxon>Actinoallomurus</taxon>
    </lineage>
</organism>
<accession>A0ABP8UFM3</accession>
<protein>
    <recommendedName>
        <fullName evidence="3">Integrase</fullName>
    </recommendedName>
</protein>
<gene>
    <name evidence="1" type="ORF">GCM10023196_049270</name>
</gene>
<reference evidence="2" key="1">
    <citation type="journal article" date="2019" name="Int. J. Syst. Evol. Microbiol.">
        <title>The Global Catalogue of Microorganisms (GCM) 10K type strain sequencing project: providing services to taxonomists for standard genome sequencing and annotation.</title>
        <authorList>
            <consortium name="The Broad Institute Genomics Platform"/>
            <consortium name="The Broad Institute Genome Sequencing Center for Infectious Disease"/>
            <person name="Wu L."/>
            <person name="Ma J."/>
        </authorList>
    </citation>
    <scope>NUCLEOTIDE SEQUENCE [LARGE SCALE GENOMIC DNA]</scope>
    <source>
        <strain evidence="2">JCM 17939</strain>
    </source>
</reference>
<sequence length="198" mass="22487">MTPGTLSAWHRRLVTKHWTHPNPAGRPPIPDEPRNLVVRLARENPRWRHRRIRGELLGLGHRIGEGTIHRILAAACLGAAPRRASPTWRQFLIAQAAGISACDFMHVDTVLLKSLYVLFVMEIQTRRIHISGLTSNPTGPWTTQQARNLLMDLGERANTFRFLIRNRDGKFSRPFDEVFAARPVLSARRRTIPAKSST</sequence>
<evidence type="ECO:0008006" key="3">
    <source>
        <dbReference type="Google" id="ProtNLM"/>
    </source>
</evidence>
<comment type="caution">
    <text evidence="1">The sequence shown here is derived from an EMBL/GenBank/DDBJ whole genome shotgun (WGS) entry which is preliminary data.</text>
</comment>
<evidence type="ECO:0000313" key="2">
    <source>
        <dbReference type="Proteomes" id="UP001501442"/>
    </source>
</evidence>
<proteinExistence type="predicted"/>
<evidence type="ECO:0000313" key="1">
    <source>
        <dbReference type="EMBL" id="GAA4629266.1"/>
    </source>
</evidence>
<name>A0ABP8UFM3_9ACTN</name>
<keyword evidence="2" id="KW-1185">Reference proteome</keyword>
<dbReference type="Proteomes" id="UP001501442">
    <property type="component" value="Unassembled WGS sequence"/>
</dbReference>
<dbReference type="EMBL" id="BAABHK010000007">
    <property type="protein sequence ID" value="GAA4629266.1"/>
    <property type="molecule type" value="Genomic_DNA"/>
</dbReference>